<evidence type="ECO:0000256" key="15">
    <source>
        <dbReference type="PROSITE-ProRule" id="PRU01356"/>
    </source>
</evidence>
<dbReference type="InterPro" id="IPR008427">
    <property type="entry name" value="Extracellular_membr_CFEM_dom"/>
</dbReference>
<evidence type="ECO:0000256" key="11">
    <source>
        <dbReference type="ARBA" id="ARBA00023136"/>
    </source>
</evidence>
<sequence>MKTFVPALLVALAGVASAQLADLPQCSLQCFLTALGSDGCSELTDFKCHCEKSDSLLASVTPCVQGACTPDEVSQVIKGVENTCASAGVTIDVPEPSATAAPESSTAPESSAEPSSADPASSAEPSSTDPISYSAEPSPTEPVSSAEPSATEPAPTSSVSAVPIPSANGTIPSATPAPSSSEFPGAASRIGAAAGLIGAAALAVFAL</sequence>
<feature type="region of interest" description="Disordered" evidence="16">
    <location>
        <begin position="94"/>
        <end position="186"/>
    </location>
</feature>
<evidence type="ECO:0000256" key="13">
    <source>
        <dbReference type="ARBA" id="ARBA00023180"/>
    </source>
</evidence>
<evidence type="ECO:0000256" key="5">
    <source>
        <dbReference type="ARBA" id="ARBA00022525"/>
    </source>
</evidence>
<feature type="compositionally biased region" description="Low complexity" evidence="16">
    <location>
        <begin position="94"/>
        <end position="130"/>
    </location>
</feature>
<dbReference type="GO" id="GO:0005576">
    <property type="term" value="C:extracellular region"/>
    <property type="evidence" value="ECO:0007669"/>
    <property type="project" value="UniProtKB-SubCell"/>
</dbReference>
<dbReference type="EMBL" id="MU001496">
    <property type="protein sequence ID" value="KAF2448021.1"/>
    <property type="molecule type" value="Genomic_DNA"/>
</dbReference>
<keyword evidence="10 15" id="KW-0408">Iron</keyword>
<keyword evidence="8 15" id="KW-0479">Metal-binding</keyword>
<name>A0A9P4PPI8_9PLEO</name>
<evidence type="ECO:0000256" key="1">
    <source>
        <dbReference type="ARBA" id="ARBA00004609"/>
    </source>
</evidence>
<dbReference type="OrthoDB" id="3767534at2759"/>
<keyword evidence="6 15" id="KW-0349">Heme</keyword>
<evidence type="ECO:0000256" key="4">
    <source>
        <dbReference type="ARBA" id="ARBA00022475"/>
    </source>
</evidence>
<keyword evidence="5" id="KW-0964">Secreted</keyword>
<proteinExistence type="inferred from homology"/>
<protein>
    <recommendedName>
        <fullName evidence="18">CFEM domain-containing protein</fullName>
    </recommendedName>
</protein>
<keyword evidence="20" id="KW-1185">Reference proteome</keyword>
<evidence type="ECO:0000256" key="8">
    <source>
        <dbReference type="ARBA" id="ARBA00022723"/>
    </source>
</evidence>
<evidence type="ECO:0000259" key="18">
    <source>
        <dbReference type="PROSITE" id="PS52012"/>
    </source>
</evidence>
<feature type="binding site" description="axial binding residue" evidence="15">
    <location>
        <position position="45"/>
    </location>
    <ligand>
        <name>heme</name>
        <dbReference type="ChEBI" id="CHEBI:30413"/>
    </ligand>
    <ligandPart>
        <name>Fe</name>
        <dbReference type="ChEBI" id="CHEBI:18248"/>
    </ligandPart>
</feature>
<keyword evidence="11" id="KW-0472">Membrane</keyword>
<comment type="caution">
    <text evidence="15">Lacks conserved residue(s) required for the propagation of feature annotation.</text>
</comment>
<evidence type="ECO:0000256" key="17">
    <source>
        <dbReference type="SAM" id="SignalP"/>
    </source>
</evidence>
<evidence type="ECO:0000313" key="20">
    <source>
        <dbReference type="Proteomes" id="UP000799764"/>
    </source>
</evidence>
<evidence type="ECO:0000256" key="9">
    <source>
        <dbReference type="ARBA" id="ARBA00022729"/>
    </source>
</evidence>
<dbReference type="SMART" id="SM00747">
    <property type="entry name" value="CFEM"/>
    <property type="match status" value="1"/>
</dbReference>
<dbReference type="InterPro" id="IPR051735">
    <property type="entry name" value="CFEM_domain"/>
</dbReference>
<organism evidence="19 20">
    <name type="scientific">Karstenula rhodostoma CBS 690.94</name>
    <dbReference type="NCBI Taxonomy" id="1392251"/>
    <lineage>
        <taxon>Eukaryota</taxon>
        <taxon>Fungi</taxon>
        <taxon>Dikarya</taxon>
        <taxon>Ascomycota</taxon>
        <taxon>Pezizomycotina</taxon>
        <taxon>Dothideomycetes</taxon>
        <taxon>Pleosporomycetidae</taxon>
        <taxon>Pleosporales</taxon>
        <taxon>Massarineae</taxon>
        <taxon>Didymosphaeriaceae</taxon>
        <taxon>Karstenula</taxon>
    </lineage>
</organism>
<keyword evidence="13" id="KW-0325">Glycoprotein</keyword>
<evidence type="ECO:0000256" key="10">
    <source>
        <dbReference type="ARBA" id="ARBA00023004"/>
    </source>
</evidence>
<evidence type="ECO:0000256" key="2">
    <source>
        <dbReference type="ARBA" id="ARBA00004613"/>
    </source>
</evidence>
<gene>
    <name evidence="19" type="ORF">P171DRAFT_462077</name>
</gene>
<evidence type="ECO:0000256" key="12">
    <source>
        <dbReference type="ARBA" id="ARBA00023157"/>
    </source>
</evidence>
<feature type="signal peptide" evidence="17">
    <location>
        <begin position="1"/>
        <end position="18"/>
    </location>
</feature>
<comment type="subcellular location">
    <subcellularLocation>
        <location evidence="1">Cell membrane</location>
        <topology evidence="1">Lipid-anchor</topology>
        <topology evidence="1">GPI-anchor</topology>
    </subcellularLocation>
    <subcellularLocation>
        <location evidence="2">Secreted</location>
    </subcellularLocation>
</comment>
<keyword evidence="7" id="KW-0336">GPI-anchor</keyword>
<dbReference type="AlphaFoldDB" id="A0A9P4PPI8"/>
<evidence type="ECO:0000256" key="14">
    <source>
        <dbReference type="ARBA" id="ARBA00023288"/>
    </source>
</evidence>
<dbReference type="PROSITE" id="PS52012">
    <property type="entry name" value="CFEM"/>
    <property type="match status" value="1"/>
</dbReference>
<comment type="caution">
    <text evidence="19">The sequence shown here is derived from an EMBL/GenBank/DDBJ whole genome shotgun (WGS) entry which is preliminary data.</text>
</comment>
<feature type="compositionally biased region" description="Low complexity" evidence="16">
    <location>
        <begin position="172"/>
        <end position="186"/>
    </location>
</feature>
<dbReference type="PANTHER" id="PTHR37928">
    <property type="entry name" value="CFEM DOMAIN PROTEIN (AFU_ORTHOLOGUE AFUA_6G14090)"/>
    <property type="match status" value="1"/>
</dbReference>
<dbReference type="Pfam" id="PF05730">
    <property type="entry name" value="CFEM"/>
    <property type="match status" value="1"/>
</dbReference>
<dbReference type="GO" id="GO:0046872">
    <property type="term" value="F:metal ion binding"/>
    <property type="evidence" value="ECO:0007669"/>
    <property type="project" value="UniProtKB-UniRule"/>
</dbReference>
<dbReference type="Proteomes" id="UP000799764">
    <property type="component" value="Unassembled WGS sequence"/>
</dbReference>
<evidence type="ECO:0000256" key="6">
    <source>
        <dbReference type="ARBA" id="ARBA00022617"/>
    </source>
</evidence>
<feature type="domain" description="CFEM" evidence="18">
    <location>
        <begin position="1"/>
        <end position="111"/>
    </location>
</feature>
<evidence type="ECO:0000256" key="7">
    <source>
        <dbReference type="ARBA" id="ARBA00022622"/>
    </source>
</evidence>
<dbReference type="GO" id="GO:0005886">
    <property type="term" value="C:plasma membrane"/>
    <property type="evidence" value="ECO:0007669"/>
    <property type="project" value="UniProtKB-SubCell"/>
</dbReference>
<keyword evidence="4" id="KW-1003">Cell membrane</keyword>
<evidence type="ECO:0000313" key="19">
    <source>
        <dbReference type="EMBL" id="KAF2448021.1"/>
    </source>
</evidence>
<dbReference type="GO" id="GO:0098552">
    <property type="term" value="C:side of membrane"/>
    <property type="evidence" value="ECO:0007669"/>
    <property type="project" value="UniProtKB-KW"/>
</dbReference>
<keyword evidence="9 17" id="KW-0732">Signal</keyword>
<reference evidence="19" key="1">
    <citation type="journal article" date="2020" name="Stud. Mycol.">
        <title>101 Dothideomycetes genomes: a test case for predicting lifestyles and emergence of pathogens.</title>
        <authorList>
            <person name="Haridas S."/>
            <person name="Albert R."/>
            <person name="Binder M."/>
            <person name="Bloem J."/>
            <person name="Labutti K."/>
            <person name="Salamov A."/>
            <person name="Andreopoulos B."/>
            <person name="Baker S."/>
            <person name="Barry K."/>
            <person name="Bills G."/>
            <person name="Bluhm B."/>
            <person name="Cannon C."/>
            <person name="Castanera R."/>
            <person name="Culley D."/>
            <person name="Daum C."/>
            <person name="Ezra D."/>
            <person name="Gonzalez J."/>
            <person name="Henrissat B."/>
            <person name="Kuo A."/>
            <person name="Liang C."/>
            <person name="Lipzen A."/>
            <person name="Lutzoni F."/>
            <person name="Magnuson J."/>
            <person name="Mondo S."/>
            <person name="Nolan M."/>
            <person name="Ohm R."/>
            <person name="Pangilinan J."/>
            <person name="Park H.-J."/>
            <person name="Ramirez L."/>
            <person name="Alfaro M."/>
            <person name="Sun H."/>
            <person name="Tritt A."/>
            <person name="Yoshinaga Y."/>
            <person name="Zwiers L.-H."/>
            <person name="Turgeon B."/>
            <person name="Goodwin S."/>
            <person name="Spatafora J."/>
            <person name="Crous P."/>
            <person name="Grigoriev I."/>
        </authorList>
    </citation>
    <scope>NUCLEOTIDE SEQUENCE</scope>
    <source>
        <strain evidence="19">CBS 690.94</strain>
    </source>
</reference>
<evidence type="ECO:0000256" key="3">
    <source>
        <dbReference type="ARBA" id="ARBA00010031"/>
    </source>
</evidence>
<feature type="chain" id="PRO_5040222917" description="CFEM domain-containing protein" evidence="17">
    <location>
        <begin position="19"/>
        <end position="207"/>
    </location>
</feature>
<keyword evidence="12" id="KW-1015">Disulfide bond</keyword>
<accession>A0A9P4PPI8</accession>
<evidence type="ECO:0000256" key="16">
    <source>
        <dbReference type="SAM" id="MobiDB-lite"/>
    </source>
</evidence>
<comment type="similarity">
    <text evidence="3">Belongs to the RBT5 family.</text>
</comment>
<keyword evidence="14" id="KW-0449">Lipoprotein</keyword>
<dbReference type="PANTHER" id="PTHR37928:SF2">
    <property type="entry name" value="GPI ANCHORED CFEM DOMAIN PROTEIN (AFU_ORTHOLOGUE AFUA_6G10580)"/>
    <property type="match status" value="1"/>
</dbReference>
<feature type="compositionally biased region" description="Polar residues" evidence="16">
    <location>
        <begin position="135"/>
        <end position="160"/>
    </location>
</feature>